<protein>
    <submittedName>
        <fullName evidence="5">Cystathionine gamma-lyase</fullName>
    </submittedName>
</protein>
<accession>A0ABQ2LZJ5</accession>
<evidence type="ECO:0000313" key="6">
    <source>
        <dbReference type="Proteomes" id="UP000642509"/>
    </source>
</evidence>
<name>A0ABQ2LZJ5_9MICC</name>
<dbReference type="Gene3D" id="3.90.1150.10">
    <property type="entry name" value="Aspartate Aminotransferase, domain 1"/>
    <property type="match status" value="1"/>
</dbReference>
<dbReference type="PANTHER" id="PTHR11808:SF80">
    <property type="entry name" value="CYSTATHIONINE GAMMA-LYASE"/>
    <property type="match status" value="1"/>
</dbReference>
<dbReference type="InterPro" id="IPR015424">
    <property type="entry name" value="PyrdxlP-dep_Trfase"/>
</dbReference>
<dbReference type="RefSeq" id="WP_188805718.1">
    <property type="nucleotide sequence ID" value="NZ_BAAAOU010000005.1"/>
</dbReference>
<gene>
    <name evidence="5" type="ORF">GCM10010977_16820</name>
</gene>
<evidence type="ECO:0000256" key="3">
    <source>
        <dbReference type="ARBA" id="ARBA00022898"/>
    </source>
</evidence>
<evidence type="ECO:0000256" key="4">
    <source>
        <dbReference type="RuleBase" id="RU362118"/>
    </source>
</evidence>
<comment type="caution">
    <text evidence="5">The sequence shown here is derived from an EMBL/GenBank/DDBJ whole genome shotgun (WGS) entry which is preliminary data.</text>
</comment>
<reference evidence="6" key="1">
    <citation type="journal article" date="2019" name="Int. J. Syst. Evol. Microbiol.">
        <title>The Global Catalogue of Microorganisms (GCM) 10K type strain sequencing project: providing services to taxonomists for standard genome sequencing and annotation.</title>
        <authorList>
            <consortium name="The Broad Institute Genomics Platform"/>
            <consortium name="The Broad Institute Genome Sequencing Center for Infectious Disease"/>
            <person name="Wu L."/>
            <person name="Ma J."/>
        </authorList>
    </citation>
    <scope>NUCLEOTIDE SEQUENCE [LARGE SCALE GENOMIC DNA]</scope>
    <source>
        <strain evidence="6">CGMCC 1.7064</strain>
    </source>
</reference>
<evidence type="ECO:0000256" key="2">
    <source>
        <dbReference type="ARBA" id="ARBA00009077"/>
    </source>
</evidence>
<dbReference type="PIRSF" id="PIRSF001434">
    <property type="entry name" value="CGS"/>
    <property type="match status" value="1"/>
</dbReference>
<comment type="cofactor">
    <cofactor evidence="1 4">
        <name>pyridoxal 5'-phosphate</name>
        <dbReference type="ChEBI" id="CHEBI:597326"/>
    </cofactor>
</comment>
<dbReference type="InterPro" id="IPR015422">
    <property type="entry name" value="PyrdxlP-dep_Trfase_small"/>
</dbReference>
<dbReference type="PROSITE" id="PS00868">
    <property type="entry name" value="CYS_MET_METAB_PP"/>
    <property type="match status" value="1"/>
</dbReference>
<dbReference type="InterPro" id="IPR054542">
    <property type="entry name" value="Cys_met_metab_PP"/>
</dbReference>
<keyword evidence="3 4" id="KW-0663">Pyridoxal phosphate</keyword>
<dbReference type="PANTHER" id="PTHR11808">
    <property type="entry name" value="TRANS-SULFURATION ENZYME FAMILY MEMBER"/>
    <property type="match status" value="1"/>
</dbReference>
<dbReference type="Proteomes" id="UP000642509">
    <property type="component" value="Unassembled WGS sequence"/>
</dbReference>
<dbReference type="EMBL" id="BMLQ01000004">
    <property type="protein sequence ID" value="GGO45037.1"/>
    <property type="molecule type" value="Genomic_DNA"/>
</dbReference>
<evidence type="ECO:0000313" key="5">
    <source>
        <dbReference type="EMBL" id="GGO45037.1"/>
    </source>
</evidence>
<dbReference type="SUPFAM" id="SSF53383">
    <property type="entry name" value="PLP-dependent transferases"/>
    <property type="match status" value="1"/>
</dbReference>
<dbReference type="Gene3D" id="3.40.640.10">
    <property type="entry name" value="Type I PLP-dependent aspartate aminotransferase-like (Major domain)"/>
    <property type="match status" value="1"/>
</dbReference>
<keyword evidence="6" id="KW-1185">Reference proteome</keyword>
<dbReference type="InterPro" id="IPR015421">
    <property type="entry name" value="PyrdxlP-dep_Trfase_major"/>
</dbReference>
<proteinExistence type="inferred from homology"/>
<dbReference type="Pfam" id="PF01053">
    <property type="entry name" value="Cys_Met_Meta_PP"/>
    <property type="match status" value="1"/>
</dbReference>
<comment type="similarity">
    <text evidence="2 4">Belongs to the trans-sulfuration enzymes family.</text>
</comment>
<dbReference type="CDD" id="cd00614">
    <property type="entry name" value="CGS_like"/>
    <property type="match status" value="1"/>
</dbReference>
<organism evidence="5 6">
    <name type="scientific">Citricoccus zhacaiensis</name>
    <dbReference type="NCBI Taxonomy" id="489142"/>
    <lineage>
        <taxon>Bacteria</taxon>
        <taxon>Bacillati</taxon>
        <taxon>Actinomycetota</taxon>
        <taxon>Actinomycetes</taxon>
        <taxon>Micrococcales</taxon>
        <taxon>Micrococcaceae</taxon>
        <taxon>Citricoccus</taxon>
    </lineage>
</organism>
<sequence>MSTEHPSPAGTRPDRRDHATLTDDTWAVHGGNRADETTGAIRTPIVMANSYRLPADPAALPEGDPDLLIYTRESGANQLGLQDKLARAEHGEAAAVFATGMAALHGAFFTILSPGDHVVVSDVVYMGTFDLFGSLLPQKMGIEVDLVDITDLDAVRAAVRPSTRLIHTEVICNPDPKVADIAALARIAHEHDALLTVDSTFTPPPLMRPLDHGADLVVHSLTKYINGHGDAMGGAVIGGRELVDAIKFRALHHVGGAIAPFNAWLIMRGSLTLPLRLQRHCENAQAVAEFLAADSRVAHVAYPGLMDDPHHAAASGQLSGGYGGVVSFALEGSHADRVRFVNDLRLITSAVSLGHDETLIAYEAYPPARAAGLSCPFRENGLIRLAIGLESAQDLIADLDAALIAVYGPASPSIADRSSA</sequence>
<evidence type="ECO:0000256" key="1">
    <source>
        <dbReference type="ARBA" id="ARBA00001933"/>
    </source>
</evidence>
<dbReference type="InterPro" id="IPR000277">
    <property type="entry name" value="Cys/Met-Metab_PyrdxlP-dep_enz"/>
</dbReference>